<gene>
    <name evidence="2" type="ORF">MAMT_00180</name>
</gene>
<name>A0A5E6M881_9BACT</name>
<dbReference type="PANTHER" id="PTHR33608:SF6">
    <property type="entry name" value="BLL2464 PROTEIN"/>
    <property type="match status" value="1"/>
</dbReference>
<dbReference type="RefSeq" id="WP_246186444.1">
    <property type="nucleotide sequence ID" value="NZ_CABFVA020000006.1"/>
</dbReference>
<keyword evidence="3" id="KW-1185">Reference proteome</keyword>
<dbReference type="Pfam" id="PF01882">
    <property type="entry name" value="DUF58"/>
    <property type="match status" value="1"/>
</dbReference>
<dbReference type="AlphaFoldDB" id="A0A5E6M881"/>
<proteinExistence type="predicted"/>
<sequence length="302" mass="34749">MHSSEDLSRVIAACALLRRLEWRVRHSTRSLLEGGYRSAFRGKGMEFEQVVRYEFGDDVRDIDWNVTARKGEPYRKKFVEERELSLLLLVEDSPSLCFGSQGKTKRETLLEAACFLGVLSADNRDRTGILHVYPGGYVLYPPKRHRRGILRSLLQLLTSRSPDRWPLPEPEIPWKVVHAALSSGGVLVWLGDFSRETKPLDWVGLRSKFELVGIRIEDPWERTLPDMGIIDVFDPTSGEFLSLNTSSRSVRRLQEEWARDREKRWKELFPVPRSRCVLGTDGLISSALAQFLLARMREMHVA</sequence>
<evidence type="ECO:0000313" key="3">
    <source>
        <dbReference type="Proteomes" id="UP000334923"/>
    </source>
</evidence>
<protein>
    <recommendedName>
        <fullName evidence="1">DUF58 domain-containing protein</fullName>
    </recommendedName>
</protein>
<reference evidence="2 3" key="1">
    <citation type="submission" date="2019-09" db="EMBL/GenBank/DDBJ databases">
        <authorList>
            <person name="Cremers G."/>
        </authorList>
    </citation>
    <scope>NUCLEOTIDE SEQUENCE [LARGE SCALE GENOMIC DNA]</scope>
    <source>
        <strain evidence="2">4A</strain>
    </source>
</reference>
<evidence type="ECO:0000259" key="1">
    <source>
        <dbReference type="Pfam" id="PF01882"/>
    </source>
</evidence>
<organism evidence="2 3">
    <name type="scientific">Methylacidimicrobium tartarophylax</name>
    <dbReference type="NCBI Taxonomy" id="1041768"/>
    <lineage>
        <taxon>Bacteria</taxon>
        <taxon>Pseudomonadati</taxon>
        <taxon>Verrucomicrobiota</taxon>
        <taxon>Methylacidimicrobium</taxon>
    </lineage>
</organism>
<dbReference type="InterPro" id="IPR002881">
    <property type="entry name" value="DUF58"/>
</dbReference>
<dbReference type="Proteomes" id="UP000334923">
    <property type="component" value="Unassembled WGS sequence"/>
</dbReference>
<dbReference type="EMBL" id="CABFVA020000006">
    <property type="protein sequence ID" value="VVM04601.1"/>
    <property type="molecule type" value="Genomic_DNA"/>
</dbReference>
<accession>A0A5E6M881</accession>
<dbReference type="PANTHER" id="PTHR33608">
    <property type="entry name" value="BLL2464 PROTEIN"/>
    <property type="match status" value="1"/>
</dbReference>
<evidence type="ECO:0000313" key="2">
    <source>
        <dbReference type="EMBL" id="VVM04601.1"/>
    </source>
</evidence>
<feature type="domain" description="DUF58" evidence="1">
    <location>
        <begin position="52"/>
        <end position="262"/>
    </location>
</feature>